<dbReference type="Proteomes" id="UP000242520">
    <property type="component" value="Unassembled WGS sequence"/>
</dbReference>
<organism evidence="1 2">
    <name type="scientific">Tepidibacter thalassicus DSM 15285</name>
    <dbReference type="NCBI Taxonomy" id="1123350"/>
    <lineage>
        <taxon>Bacteria</taxon>
        <taxon>Bacillati</taxon>
        <taxon>Bacillota</taxon>
        <taxon>Clostridia</taxon>
        <taxon>Peptostreptococcales</taxon>
        <taxon>Peptostreptococcaceae</taxon>
        <taxon>Tepidibacter</taxon>
    </lineage>
</organism>
<gene>
    <name evidence="1" type="ORF">SAMN02744040_01837</name>
</gene>
<accession>A0A1M5SNQ8</accession>
<evidence type="ECO:0000313" key="2">
    <source>
        <dbReference type="Proteomes" id="UP000242520"/>
    </source>
</evidence>
<dbReference type="OrthoDB" id="9845344at2"/>
<protein>
    <submittedName>
        <fullName evidence="1">Uncharacterized protein</fullName>
    </submittedName>
</protein>
<dbReference type="STRING" id="1123350.SAMN02744040_01837"/>
<name>A0A1M5SNQ8_9FIRM</name>
<evidence type="ECO:0000313" key="1">
    <source>
        <dbReference type="EMBL" id="SHH40124.1"/>
    </source>
</evidence>
<dbReference type="RefSeq" id="WP_072725755.1">
    <property type="nucleotide sequence ID" value="NZ_FQXH01000022.1"/>
</dbReference>
<reference evidence="2" key="1">
    <citation type="submission" date="2016-11" db="EMBL/GenBank/DDBJ databases">
        <authorList>
            <person name="Varghese N."/>
            <person name="Submissions S."/>
        </authorList>
    </citation>
    <scope>NUCLEOTIDE SEQUENCE [LARGE SCALE GENOMIC DNA]</scope>
    <source>
        <strain evidence="2">DSM 15285</strain>
    </source>
</reference>
<proteinExistence type="predicted"/>
<dbReference type="EMBL" id="FQXH01000022">
    <property type="protein sequence ID" value="SHH40124.1"/>
    <property type="molecule type" value="Genomic_DNA"/>
</dbReference>
<keyword evidence="2" id="KW-1185">Reference proteome</keyword>
<dbReference type="AlphaFoldDB" id="A0A1M5SNQ8"/>
<sequence>MYDYFSNTIEAEDYTYRKKINKFAYVYHKNGFNYLAYIKKYDREYCYLCRWDPCERRWQYKEVKKKNIKHIEYFHSNPC</sequence>